<dbReference type="InterPro" id="IPR056740">
    <property type="entry name" value="ILV_EDD_C"/>
</dbReference>
<comment type="caution">
    <text evidence="15">The sequence shown here is derived from an EMBL/GenBank/DDBJ whole genome shotgun (WGS) entry which is preliminary data.</text>
</comment>
<comment type="pathway">
    <text evidence="11">Carbohydrate metabolism; Entner-Doudoroff pathway.</text>
</comment>
<dbReference type="EC" id="4.2.1.12" evidence="11 12"/>
<keyword evidence="3" id="KW-0001">2Fe-2S</keyword>
<dbReference type="HAMAP" id="MF_02094">
    <property type="entry name" value="Edd"/>
    <property type="match status" value="1"/>
</dbReference>
<dbReference type="GO" id="GO:0004456">
    <property type="term" value="F:phosphogluconate dehydratase activity"/>
    <property type="evidence" value="ECO:0007669"/>
    <property type="project" value="UniProtKB-UniRule"/>
</dbReference>
<gene>
    <name evidence="11 15" type="primary">edd</name>
    <name evidence="15" type="ORF">Psi02_27760</name>
</gene>
<dbReference type="GO" id="GO:0019521">
    <property type="term" value="P:D-gluconate metabolic process"/>
    <property type="evidence" value="ECO:0007669"/>
    <property type="project" value="UniProtKB-KW"/>
</dbReference>
<feature type="domain" description="Dihydroxy-acid/6-phosphogluconate dehydratase C-terminal" evidence="14">
    <location>
        <begin position="410"/>
        <end position="602"/>
    </location>
</feature>
<evidence type="ECO:0000256" key="2">
    <source>
        <dbReference type="ARBA" id="ARBA00022485"/>
    </source>
</evidence>
<dbReference type="NCBIfam" id="TIGR01196">
    <property type="entry name" value="edd"/>
    <property type="match status" value="1"/>
</dbReference>
<keyword evidence="6 11" id="KW-0411">Iron-sulfur</keyword>
<dbReference type="InterPro" id="IPR000581">
    <property type="entry name" value="ILV_EDD_N"/>
</dbReference>
<evidence type="ECO:0000256" key="8">
    <source>
        <dbReference type="ARBA" id="ARBA00023239"/>
    </source>
</evidence>
<dbReference type="GO" id="GO:0005829">
    <property type="term" value="C:cytosol"/>
    <property type="evidence" value="ECO:0007669"/>
    <property type="project" value="TreeGrafter"/>
</dbReference>
<keyword evidence="7 11" id="KW-0311">Gluconate utilization</keyword>
<keyword evidence="2 11" id="KW-0004">4Fe-4S</keyword>
<reference evidence="15" key="1">
    <citation type="submission" date="2021-01" db="EMBL/GenBank/DDBJ databases">
        <title>Whole genome shotgun sequence of Planotetraspora silvatica NBRC 100141.</title>
        <authorList>
            <person name="Komaki H."/>
            <person name="Tamura T."/>
        </authorList>
    </citation>
    <scope>NUCLEOTIDE SEQUENCE</scope>
    <source>
        <strain evidence="15">NBRC 100141</strain>
    </source>
</reference>
<sequence>MTNRVIDQVTDRIRRRSSASRTAYLERVGRAGRELRERGPARGHLGCANLAHGFAGAPEEDKRDLRGTAKPGVAIVTSYNDMLSAHKPYETYPPELKRAVRAAGGIAQVAGGVPAMCDGITQGRAGMELSLYSRDVIAMATAIALSHDMFDASLLLGVCDKIVPGLFIGALHFGHLPAIFVPAGPMTSGLPNKVKARARQRFAEGLIDRAEMLDAEAESYHSPGTCTFYGTANSNQLLMEVMGLHLPGATFVNPHTELRHALTEAAGRRAVEITAHGDEYTPLGEVVDERAIVNAVVALLASGGSTNHTMHLVAMAAAAGIELTWDDMADLSKVVPLLTRMYPNGQADVNHFHAAGGMGVFIGDLLDGGLLHSDVLTVAGRGLDLYRTAPALKEGTLVWEERAEGSADHDVLRPVGEPFSADGGIHMLSGNLGRAVSKVSAVKPEHLVIEAPARVFDDQLDLLAAFDSGALDGEDFVAVVRYQGPRANGMPELHKLTPPLAVLLDRGQKVAIVTDGRMSGASGKVPAAIHLSPEAADGGPISLIRDGDLIRLDSTAGTLTVQADLSERTPEGAPLSDAQWAGTGRELFSSFRRMVGPPDRGASVFAGGAL</sequence>
<keyword evidence="8 11" id="KW-0456">Lyase</keyword>
<dbReference type="PROSITE" id="PS00887">
    <property type="entry name" value="ILVD_EDD_2"/>
    <property type="match status" value="1"/>
</dbReference>
<evidence type="ECO:0000256" key="5">
    <source>
        <dbReference type="ARBA" id="ARBA00023004"/>
    </source>
</evidence>
<dbReference type="GO" id="GO:0009082">
    <property type="term" value="P:branched-chain amino acid biosynthetic process"/>
    <property type="evidence" value="ECO:0007669"/>
    <property type="project" value="UniProtKB-KW"/>
</dbReference>
<keyword evidence="9 11" id="KW-0119">Carbohydrate metabolism</keyword>
<dbReference type="InterPro" id="IPR037237">
    <property type="entry name" value="IlvD/EDD_N"/>
</dbReference>
<dbReference type="GO" id="GO:0051537">
    <property type="term" value="F:2 iron, 2 sulfur cluster binding"/>
    <property type="evidence" value="ECO:0007669"/>
    <property type="project" value="UniProtKB-KW"/>
</dbReference>
<evidence type="ECO:0000313" key="15">
    <source>
        <dbReference type="EMBL" id="GII46352.1"/>
    </source>
</evidence>
<dbReference type="GO" id="GO:0009255">
    <property type="term" value="P:Entner-Doudoroff pathway through 6-phosphogluconate"/>
    <property type="evidence" value="ECO:0007669"/>
    <property type="project" value="UniProtKB-UniRule"/>
</dbReference>
<name>A0A8J3UJY8_9ACTN</name>
<dbReference type="PANTHER" id="PTHR43661:SF1">
    <property type="entry name" value="PHOSPHOGLUCONATE DEHYDRATASE"/>
    <property type="match status" value="1"/>
</dbReference>
<evidence type="ECO:0000259" key="13">
    <source>
        <dbReference type="Pfam" id="PF00920"/>
    </source>
</evidence>
<dbReference type="InterPro" id="IPR004786">
    <property type="entry name" value="6-phosphgluc_deHydtase"/>
</dbReference>
<dbReference type="SUPFAM" id="SSF143975">
    <property type="entry name" value="IlvD/EDD N-terminal domain-like"/>
    <property type="match status" value="1"/>
</dbReference>
<feature type="binding site" evidence="11">
    <location>
        <position position="226"/>
    </location>
    <ligand>
        <name>[4Fe-4S] cluster</name>
        <dbReference type="ChEBI" id="CHEBI:49883"/>
    </ligand>
</feature>
<dbReference type="GO" id="GO:0046872">
    <property type="term" value="F:metal ion binding"/>
    <property type="evidence" value="ECO:0007669"/>
    <property type="project" value="UniProtKB-KW"/>
</dbReference>
<evidence type="ECO:0000313" key="16">
    <source>
        <dbReference type="Proteomes" id="UP000644610"/>
    </source>
</evidence>
<dbReference type="AlphaFoldDB" id="A0A8J3UJY8"/>
<evidence type="ECO:0000256" key="10">
    <source>
        <dbReference type="ARBA" id="ARBA00023304"/>
    </source>
</evidence>
<keyword evidence="5 11" id="KW-0408">Iron</keyword>
<dbReference type="Proteomes" id="UP000644610">
    <property type="component" value="Unassembled WGS sequence"/>
</dbReference>
<dbReference type="UniPathway" id="UPA00226"/>
<dbReference type="EMBL" id="BOOQ01000016">
    <property type="protein sequence ID" value="GII46352.1"/>
    <property type="molecule type" value="Genomic_DNA"/>
</dbReference>
<dbReference type="PANTHER" id="PTHR43661">
    <property type="entry name" value="D-XYLONATE DEHYDRATASE"/>
    <property type="match status" value="1"/>
</dbReference>
<evidence type="ECO:0000256" key="4">
    <source>
        <dbReference type="ARBA" id="ARBA00022723"/>
    </source>
</evidence>
<dbReference type="InterPro" id="IPR020558">
    <property type="entry name" value="DiOHA_6PGluconate_deHydtase_CS"/>
</dbReference>
<keyword evidence="10" id="KW-0100">Branched-chain amino acid biosynthesis</keyword>
<evidence type="ECO:0000259" key="14">
    <source>
        <dbReference type="Pfam" id="PF24877"/>
    </source>
</evidence>
<dbReference type="SUPFAM" id="SSF52016">
    <property type="entry name" value="LeuD/IlvD-like"/>
    <property type="match status" value="1"/>
</dbReference>
<protein>
    <recommendedName>
        <fullName evidence="11 12">Phosphogluconate dehydratase</fullName>
        <ecNumber evidence="11 12">4.2.1.12</ecNumber>
    </recommendedName>
</protein>
<evidence type="ECO:0000256" key="9">
    <source>
        <dbReference type="ARBA" id="ARBA00023277"/>
    </source>
</evidence>
<evidence type="ECO:0000256" key="3">
    <source>
        <dbReference type="ARBA" id="ARBA00022714"/>
    </source>
</evidence>
<evidence type="ECO:0000256" key="12">
    <source>
        <dbReference type="NCBIfam" id="TIGR01196"/>
    </source>
</evidence>
<comment type="similarity">
    <text evidence="1 11">Belongs to the IlvD/Edd family.</text>
</comment>
<dbReference type="Gene3D" id="3.50.30.80">
    <property type="entry name" value="IlvD/EDD C-terminal domain-like"/>
    <property type="match status" value="1"/>
</dbReference>
<dbReference type="PROSITE" id="PS00886">
    <property type="entry name" value="ILVD_EDD_1"/>
    <property type="match status" value="1"/>
</dbReference>
<keyword evidence="10" id="KW-0028">Amino-acid biosynthesis</keyword>
<accession>A0A8J3UJY8</accession>
<comment type="catalytic activity">
    <reaction evidence="11">
        <text>6-phospho-D-gluconate = 2-dehydro-3-deoxy-6-phospho-D-gluconate + H2O</text>
        <dbReference type="Rhea" id="RHEA:17277"/>
        <dbReference type="ChEBI" id="CHEBI:15377"/>
        <dbReference type="ChEBI" id="CHEBI:57569"/>
        <dbReference type="ChEBI" id="CHEBI:58759"/>
        <dbReference type="EC" id="4.2.1.12"/>
    </reaction>
</comment>
<evidence type="ECO:0000256" key="1">
    <source>
        <dbReference type="ARBA" id="ARBA00006486"/>
    </source>
</evidence>
<comment type="function">
    <text evidence="11">Catalyzes the dehydration of 6-phospho-D-gluconate to 2-dehydro-3-deoxy-6-phospho-D-gluconate.</text>
</comment>
<evidence type="ECO:0000256" key="7">
    <source>
        <dbReference type="ARBA" id="ARBA00023064"/>
    </source>
</evidence>
<keyword evidence="16" id="KW-1185">Reference proteome</keyword>
<comment type="cofactor">
    <cofactor evidence="11">
        <name>[4Fe-4S] cluster</name>
        <dbReference type="ChEBI" id="CHEBI:49883"/>
    </cofactor>
    <text evidence="11">Binds 1 [4Fe-4S] cluster.</text>
</comment>
<dbReference type="GO" id="GO:0051539">
    <property type="term" value="F:4 iron, 4 sulfur cluster binding"/>
    <property type="evidence" value="ECO:0007669"/>
    <property type="project" value="UniProtKB-UniRule"/>
</dbReference>
<proteinExistence type="inferred from homology"/>
<organism evidence="15 16">
    <name type="scientific">Planotetraspora silvatica</name>
    <dbReference type="NCBI Taxonomy" id="234614"/>
    <lineage>
        <taxon>Bacteria</taxon>
        <taxon>Bacillati</taxon>
        <taxon>Actinomycetota</taxon>
        <taxon>Actinomycetes</taxon>
        <taxon>Streptosporangiales</taxon>
        <taxon>Streptosporangiaceae</taxon>
        <taxon>Planotetraspora</taxon>
    </lineage>
</organism>
<dbReference type="Pfam" id="PF24877">
    <property type="entry name" value="ILV_EDD_C"/>
    <property type="match status" value="1"/>
</dbReference>
<evidence type="ECO:0000256" key="11">
    <source>
        <dbReference type="HAMAP-Rule" id="MF_02094"/>
    </source>
</evidence>
<feature type="domain" description="Dihydroxy-acid/6-phosphogluconate dehydratase N-terminal" evidence="13">
    <location>
        <begin position="70"/>
        <end position="383"/>
    </location>
</feature>
<dbReference type="InterPro" id="IPR042096">
    <property type="entry name" value="Dihydro-acid_dehy_C"/>
</dbReference>
<dbReference type="RefSeq" id="WP_373317629.1">
    <property type="nucleotide sequence ID" value="NZ_BAAAKY010000033.1"/>
</dbReference>
<keyword evidence="4 11" id="KW-0479">Metal-binding</keyword>
<dbReference type="Pfam" id="PF00920">
    <property type="entry name" value="ILVD_EDD_N"/>
    <property type="match status" value="1"/>
</dbReference>
<evidence type="ECO:0000256" key="6">
    <source>
        <dbReference type="ARBA" id="ARBA00023014"/>
    </source>
</evidence>
<feature type="binding site" evidence="11">
    <location>
        <position position="159"/>
    </location>
    <ligand>
        <name>[4Fe-4S] cluster</name>
        <dbReference type="ChEBI" id="CHEBI:49883"/>
    </ligand>
</feature>